<gene>
    <name evidence="2" type="ORF">SEVIR_7G298300v2</name>
</gene>
<feature type="transmembrane region" description="Helical" evidence="1">
    <location>
        <begin position="15"/>
        <end position="37"/>
    </location>
</feature>
<evidence type="ECO:0000313" key="2">
    <source>
        <dbReference type="EMBL" id="TKW07330.1"/>
    </source>
</evidence>
<dbReference type="AlphaFoldDB" id="A0A4U6TWK5"/>
<evidence type="ECO:0000313" key="3">
    <source>
        <dbReference type="Proteomes" id="UP000298652"/>
    </source>
</evidence>
<evidence type="ECO:0000256" key="1">
    <source>
        <dbReference type="SAM" id="Phobius"/>
    </source>
</evidence>
<protein>
    <submittedName>
        <fullName evidence="2">Uncharacterized protein</fullName>
    </submittedName>
</protein>
<organism evidence="2 3">
    <name type="scientific">Setaria viridis</name>
    <name type="common">Green bristlegrass</name>
    <name type="synonym">Setaria italica subsp. viridis</name>
    <dbReference type="NCBI Taxonomy" id="4556"/>
    <lineage>
        <taxon>Eukaryota</taxon>
        <taxon>Viridiplantae</taxon>
        <taxon>Streptophyta</taxon>
        <taxon>Embryophyta</taxon>
        <taxon>Tracheophyta</taxon>
        <taxon>Spermatophyta</taxon>
        <taxon>Magnoliopsida</taxon>
        <taxon>Liliopsida</taxon>
        <taxon>Poales</taxon>
        <taxon>Poaceae</taxon>
        <taxon>PACMAD clade</taxon>
        <taxon>Panicoideae</taxon>
        <taxon>Panicodae</taxon>
        <taxon>Paniceae</taxon>
        <taxon>Cenchrinae</taxon>
        <taxon>Setaria</taxon>
    </lineage>
</organism>
<accession>A0A4U6TWK5</accession>
<keyword evidence="1" id="KW-1133">Transmembrane helix</keyword>
<proteinExistence type="predicted"/>
<dbReference type="EMBL" id="CM016558">
    <property type="protein sequence ID" value="TKW07330.1"/>
    <property type="molecule type" value="Genomic_DNA"/>
</dbReference>
<sequence>MNTSYGHCGSGLSSYYNFINSGSIVSSYTTFIIRLLLRSKQSPPIRWPLNVPQWSQQCRYSDLIVSAKLSMGAAVTFLLSFADTTGDVYCCMLQ</sequence>
<dbReference type="Gramene" id="TKW07330">
    <property type="protein sequence ID" value="TKW07330"/>
    <property type="gene ID" value="SEVIR_7G298300v2"/>
</dbReference>
<reference evidence="2" key="1">
    <citation type="submission" date="2019-03" db="EMBL/GenBank/DDBJ databases">
        <title>WGS assembly of Setaria viridis.</title>
        <authorList>
            <person name="Huang P."/>
            <person name="Jenkins J."/>
            <person name="Grimwood J."/>
            <person name="Barry K."/>
            <person name="Healey A."/>
            <person name="Mamidi S."/>
            <person name="Sreedasyam A."/>
            <person name="Shu S."/>
            <person name="Feldman M."/>
            <person name="Wu J."/>
            <person name="Yu Y."/>
            <person name="Chen C."/>
            <person name="Johnson J."/>
            <person name="Rokhsar D."/>
            <person name="Baxter I."/>
            <person name="Schmutz J."/>
            <person name="Brutnell T."/>
            <person name="Kellogg E."/>
        </authorList>
    </citation>
    <scope>NUCLEOTIDE SEQUENCE [LARGE SCALE GENOMIC DNA]</scope>
</reference>
<dbReference type="Proteomes" id="UP000298652">
    <property type="component" value="Chromosome 7"/>
</dbReference>
<keyword evidence="3" id="KW-1185">Reference proteome</keyword>
<name>A0A4U6TWK5_SETVI</name>
<keyword evidence="1" id="KW-0812">Transmembrane</keyword>
<keyword evidence="1" id="KW-0472">Membrane</keyword>